<dbReference type="InterPro" id="IPR001926">
    <property type="entry name" value="TrpB-like_PALP"/>
</dbReference>
<protein>
    <recommendedName>
        <fullName evidence="5 11">Threonine synthase</fullName>
        <ecNumber evidence="4 11">4.2.3.1</ecNumber>
    </recommendedName>
</protein>
<comment type="pathway">
    <text evidence="2 12">Amino-acid biosynthesis; L-threonine biosynthesis; L-threonine from L-aspartate: step 5/5.</text>
</comment>
<dbReference type="Pfam" id="PF00291">
    <property type="entry name" value="PALP"/>
    <property type="match status" value="1"/>
</dbReference>
<dbReference type="PANTHER" id="PTHR48078">
    <property type="entry name" value="THREONINE DEHYDRATASE, MITOCHONDRIAL-RELATED"/>
    <property type="match status" value="1"/>
</dbReference>
<dbReference type="SUPFAM" id="SSF53686">
    <property type="entry name" value="Tryptophan synthase beta subunit-like PLP-dependent enzymes"/>
    <property type="match status" value="1"/>
</dbReference>
<evidence type="ECO:0000256" key="6">
    <source>
        <dbReference type="ARBA" id="ARBA00022605"/>
    </source>
</evidence>
<evidence type="ECO:0000259" key="16">
    <source>
        <dbReference type="Pfam" id="PF00291"/>
    </source>
</evidence>
<name>A0A832WDQ2_9CREN</name>
<keyword evidence="6 12" id="KW-0028">Amino-acid biosynthesis</keyword>
<evidence type="ECO:0000256" key="9">
    <source>
        <dbReference type="ARBA" id="ARBA00023239"/>
    </source>
</evidence>
<dbReference type="GO" id="GO:0030170">
    <property type="term" value="F:pyridoxal phosphate binding"/>
    <property type="evidence" value="ECO:0007669"/>
    <property type="project" value="InterPro"/>
</dbReference>
<proteinExistence type="inferred from homology"/>
<evidence type="ECO:0000256" key="1">
    <source>
        <dbReference type="ARBA" id="ARBA00001933"/>
    </source>
</evidence>
<feature type="modified residue" description="N6-(pyridoxal phosphate)lysine" evidence="14">
    <location>
        <position position="97"/>
    </location>
</feature>
<reference evidence="17" key="1">
    <citation type="journal article" date="2020" name="bioRxiv">
        <title>A rank-normalized archaeal taxonomy based on genome phylogeny resolves widespread incomplete and uneven classifications.</title>
        <authorList>
            <person name="Rinke C."/>
            <person name="Chuvochina M."/>
            <person name="Mussig A.J."/>
            <person name="Chaumeil P.-A."/>
            <person name="Waite D.W."/>
            <person name="Whitman W.B."/>
            <person name="Parks D.H."/>
            <person name="Hugenholtz P."/>
        </authorList>
    </citation>
    <scope>NUCLEOTIDE SEQUENCE</scope>
    <source>
        <strain evidence="17">UBA8838</strain>
    </source>
</reference>
<dbReference type="GO" id="GO:0004795">
    <property type="term" value="F:threonine synthase activity"/>
    <property type="evidence" value="ECO:0007669"/>
    <property type="project" value="UniProtKB-UniRule"/>
</dbReference>
<dbReference type="FunFam" id="3.40.50.1100:FF:000014">
    <property type="entry name" value="Threonine synthase"/>
    <property type="match status" value="1"/>
</dbReference>
<dbReference type="AlphaFoldDB" id="A0A832WDQ2"/>
<dbReference type="PIRSF" id="PIRSF038945">
    <property type="entry name" value="Thr_synthase"/>
    <property type="match status" value="1"/>
</dbReference>
<dbReference type="GO" id="GO:0006567">
    <property type="term" value="P:L-threonine catabolic process"/>
    <property type="evidence" value="ECO:0007669"/>
    <property type="project" value="TreeGrafter"/>
</dbReference>
<feature type="binding site" evidence="13">
    <location>
        <position position="361"/>
    </location>
    <ligand>
        <name>pyridoxal 5'-phosphate</name>
        <dbReference type="ChEBI" id="CHEBI:597326"/>
    </ligand>
</feature>
<evidence type="ECO:0000256" key="4">
    <source>
        <dbReference type="ARBA" id="ARBA00013028"/>
    </source>
</evidence>
<comment type="cofactor">
    <cofactor evidence="1 12 13">
        <name>pyridoxal 5'-phosphate</name>
        <dbReference type="ChEBI" id="CHEBI:597326"/>
    </cofactor>
</comment>
<dbReference type="EC" id="4.2.3.1" evidence="4 11"/>
<dbReference type="Gene3D" id="3.40.50.1100">
    <property type="match status" value="2"/>
</dbReference>
<dbReference type="GO" id="GO:0009088">
    <property type="term" value="P:threonine biosynthetic process"/>
    <property type="evidence" value="ECO:0007669"/>
    <property type="project" value="UniProtKB-UniRule"/>
</dbReference>
<feature type="cross-link" description="Isoglutamyl lysine isopeptide (Lys-Gln) (interchain with Q-Cter in protein Pup)" evidence="15">
    <location>
        <position position="179"/>
    </location>
</feature>
<dbReference type="GO" id="GO:0004794">
    <property type="term" value="F:threonine deaminase activity"/>
    <property type="evidence" value="ECO:0007669"/>
    <property type="project" value="TreeGrafter"/>
</dbReference>
<evidence type="ECO:0000313" key="18">
    <source>
        <dbReference type="Proteomes" id="UP000646844"/>
    </source>
</evidence>
<evidence type="ECO:0000256" key="13">
    <source>
        <dbReference type="PIRSR" id="PIRSR038945-1"/>
    </source>
</evidence>
<comment type="catalytic activity">
    <reaction evidence="10 12">
        <text>O-phospho-L-homoserine + H2O = L-threonine + phosphate</text>
        <dbReference type="Rhea" id="RHEA:10840"/>
        <dbReference type="ChEBI" id="CHEBI:15377"/>
        <dbReference type="ChEBI" id="CHEBI:43474"/>
        <dbReference type="ChEBI" id="CHEBI:57590"/>
        <dbReference type="ChEBI" id="CHEBI:57926"/>
        <dbReference type="EC" id="4.2.3.1"/>
    </reaction>
</comment>
<evidence type="ECO:0000256" key="8">
    <source>
        <dbReference type="ARBA" id="ARBA00022898"/>
    </source>
</evidence>
<dbReference type="RefSeq" id="WP_010979259.1">
    <property type="nucleotide sequence ID" value="NZ_BAABQO010000005.1"/>
</dbReference>
<evidence type="ECO:0000256" key="3">
    <source>
        <dbReference type="ARBA" id="ARBA00005517"/>
    </source>
</evidence>
<evidence type="ECO:0000256" key="11">
    <source>
        <dbReference type="NCBIfam" id="TIGR00260"/>
    </source>
</evidence>
<dbReference type="GO" id="GO:0009097">
    <property type="term" value="P:isoleucine biosynthetic process"/>
    <property type="evidence" value="ECO:0007669"/>
    <property type="project" value="TreeGrafter"/>
</dbReference>
<dbReference type="EMBL" id="DUJO01000012">
    <property type="protein sequence ID" value="HII73263.1"/>
    <property type="molecule type" value="Genomic_DNA"/>
</dbReference>
<comment type="function">
    <text evidence="12">Catalyzes the gamma-elimination of phosphate from L-phosphohomoserine and the beta-addition of water to produce L-threonine.</text>
</comment>
<evidence type="ECO:0000256" key="15">
    <source>
        <dbReference type="PIRSR" id="PIRSR038945-3"/>
    </source>
</evidence>
<comment type="similarity">
    <text evidence="3 12">Belongs to the threonine synthase family.</text>
</comment>
<evidence type="ECO:0000256" key="2">
    <source>
        <dbReference type="ARBA" id="ARBA00004979"/>
    </source>
</evidence>
<dbReference type="PROSITE" id="PS00165">
    <property type="entry name" value="DEHYDRATASE_SER_THR"/>
    <property type="match status" value="1"/>
</dbReference>
<feature type="binding site" evidence="13">
    <location>
        <position position="123"/>
    </location>
    <ligand>
        <name>pyridoxal 5'-phosphate</name>
        <dbReference type="ChEBI" id="CHEBI:597326"/>
    </ligand>
</feature>
<comment type="caution">
    <text evidence="17">The sequence shown here is derived from an EMBL/GenBank/DDBJ whole genome shotgun (WGS) entry which is preliminary data.</text>
</comment>
<dbReference type="InterPro" id="IPR036052">
    <property type="entry name" value="TrpB-like_PALP_sf"/>
</dbReference>
<dbReference type="OMA" id="MWGFQAS"/>
<keyword evidence="7 12" id="KW-0791">Threonine biosynthesis</keyword>
<evidence type="ECO:0000256" key="7">
    <source>
        <dbReference type="ARBA" id="ARBA00022697"/>
    </source>
</evidence>
<dbReference type="InterPro" id="IPR004450">
    <property type="entry name" value="Thr_synthase-like"/>
</dbReference>
<dbReference type="GeneID" id="1459238"/>
<dbReference type="CDD" id="cd01563">
    <property type="entry name" value="Thr-synth_1"/>
    <property type="match status" value="1"/>
</dbReference>
<evidence type="ECO:0000256" key="12">
    <source>
        <dbReference type="PIRNR" id="PIRNR038945"/>
    </source>
</evidence>
<dbReference type="UniPathway" id="UPA00050">
    <property type="reaction ID" value="UER00065"/>
</dbReference>
<dbReference type="InterPro" id="IPR050147">
    <property type="entry name" value="Ser/Thr_Dehydratase"/>
</dbReference>
<feature type="domain" description="Tryptophan synthase beta chain-like PALP" evidence="16">
    <location>
        <begin position="65"/>
        <end position="362"/>
    </location>
</feature>
<dbReference type="GO" id="GO:0006565">
    <property type="term" value="P:L-serine catabolic process"/>
    <property type="evidence" value="ECO:0007669"/>
    <property type="project" value="TreeGrafter"/>
</dbReference>
<dbReference type="PANTHER" id="PTHR48078:SF6">
    <property type="entry name" value="L-THREONINE DEHYDRATASE CATABOLIC TDCB"/>
    <property type="match status" value="1"/>
</dbReference>
<dbReference type="GO" id="GO:0003941">
    <property type="term" value="F:L-serine ammonia-lyase activity"/>
    <property type="evidence" value="ECO:0007669"/>
    <property type="project" value="TreeGrafter"/>
</dbReference>
<organism evidence="17 18">
    <name type="scientific">Sulfurisphaera tokodaii</name>
    <dbReference type="NCBI Taxonomy" id="111955"/>
    <lineage>
        <taxon>Archaea</taxon>
        <taxon>Thermoproteota</taxon>
        <taxon>Thermoprotei</taxon>
        <taxon>Sulfolobales</taxon>
        <taxon>Sulfolobaceae</taxon>
        <taxon>Sulfurisphaera</taxon>
    </lineage>
</organism>
<evidence type="ECO:0000256" key="10">
    <source>
        <dbReference type="ARBA" id="ARBA00049144"/>
    </source>
</evidence>
<evidence type="ECO:0000256" key="5">
    <source>
        <dbReference type="ARBA" id="ARBA00018679"/>
    </source>
</evidence>
<sequence length="395" mass="42809">MQGYLKCLDCGSEYPIQQDIITCPKCGGLLEIIVEPKKDFSFSKLKGKGVWRYRELIAGEYKHIVSLNEGNTPLIASSTNKNLYFKFEGANPTGSFKDRGMTVAISSAKSLNYKVVVAASTGNTAASAAAYASRAGLRSYIVLPKGKVALGKLAQSILYGTTILEVDGSFDVAMNSVMKLYRELKIVYPLNSFNPWRLEGQKTIAFEIVEDIGVPDNVIVPVGNAGNIYAIWKGFVELMNIGVTDKVPRMIGIQAEGAAPIAKALEKGLDKPEFIDSPETVASAIRIGKPVNWKKAIKAIKSSNGFATYVSDSEILEAQKELARREGIGAEPASAASYAGYLKLVNSGKIDKSEKTVLILTGHALKDPDAMIKAESRRILVNPEHINEIILSDLK</sequence>
<dbReference type="Proteomes" id="UP000646844">
    <property type="component" value="Unassembled WGS sequence"/>
</dbReference>
<evidence type="ECO:0000313" key="17">
    <source>
        <dbReference type="EMBL" id="HII73263.1"/>
    </source>
</evidence>
<dbReference type="InterPro" id="IPR026260">
    <property type="entry name" value="Thr_Synthase_bac/arc"/>
</dbReference>
<accession>A0A832WDQ2</accession>
<dbReference type="NCBIfam" id="TIGR00260">
    <property type="entry name" value="thrC"/>
    <property type="match status" value="1"/>
</dbReference>
<gene>
    <name evidence="17" type="ORF">HA332_02425</name>
</gene>
<evidence type="ECO:0000256" key="14">
    <source>
        <dbReference type="PIRSR" id="PIRSR038945-2"/>
    </source>
</evidence>
<dbReference type="InterPro" id="IPR000634">
    <property type="entry name" value="Ser/Thr_deHydtase_PyrdxlP-BS"/>
</dbReference>
<feature type="binding site" evidence="13">
    <location>
        <begin position="223"/>
        <end position="227"/>
    </location>
    <ligand>
        <name>pyridoxal 5'-phosphate</name>
        <dbReference type="ChEBI" id="CHEBI:597326"/>
    </ligand>
</feature>
<keyword evidence="9 12" id="KW-0456">Lyase</keyword>
<keyword evidence="8 12" id="KW-0663">Pyridoxal phosphate</keyword>